<proteinExistence type="predicted"/>
<dbReference type="AlphaFoldDB" id="A0A9W7XL41"/>
<name>A0A9W7XL41_9FUNG</name>
<evidence type="ECO:0000313" key="1">
    <source>
        <dbReference type="EMBL" id="KAJ1645725.1"/>
    </source>
</evidence>
<dbReference type="Proteomes" id="UP001145021">
    <property type="component" value="Unassembled WGS sequence"/>
</dbReference>
<dbReference type="EMBL" id="JANBOH010000091">
    <property type="protein sequence ID" value="KAJ1645725.1"/>
    <property type="molecule type" value="Genomic_DNA"/>
</dbReference>
<accession>A0A9W7XL41</accession>
<sequence>MDTQRNFVNRIVSKFINEPEYNPLQILVVDLREKLVDNPNVSKLSRGAMAVNNTLLRFQPKADIEEGHWDSKCSKEERDPFVRRAACADLIADDLLKVMAQARKEAISRLYESDKINE</sequence>
<organism evidence="1 2">
    <name type="scientific">Coemansia asiatica</name>
    <dbReference type="NCBI Taxonomy" id="1052880"/>
    <lineage>
        <taxon>Eukaryota</taxon>
        <taxon>Fungi</taxon>
        <taxon>Fungi incertae sedis</taxon>
        <taxon>Zoopagomycota</taxon>
        <taxon>Kickxellomycotina</taxon>
        <taxon>Kickxellomycetes</taxon>
        <taxon>Kickxellales</taxon>
        <taxon>Kickxellaceae</taxon>
        <taxon>Coemansia</taxon>
    </lineage>
</organism>
<comment type="caution">
    <text evidence="1">The sequence shown here is derived from an EMBL/GenBank/DDBJ whole genome shotgun (WGS) entry which is preliminary data.</text>
</comment>
<keyword evidence="2" id="KW-1185">Reference proteome</keyword>
<protein>
    <submittedName>
        <fullName evidence="1">Uncharacterized protein</fullName>
    </submittedName>
</protein>
<gene>
    <name evidence="1" type="ORF">LPJ64_002702</name>
</gene>
<reference evidence="1" key="1">
    <citation type="submission" date="2022-07" db="EMBL/GenBank/DDBJ databases">
        <title>Phylogenomic reconstructions and comparative analyses of Kickxellomycotina fungi.</title>
        <authorList>
            <person name="Reynolds N.K."/>
            <person name="Stajich J.E."/>
            <person name="Barry K."/>
            <person name="Grigoriev I.V."/>
            <person name="Crous P."/>
            <person name="Smith M.E."/>
        </authorList>
    </citation>
    <scope>NUCLEOTIDE SEQUENCE</scope>
    <source>
        <strain evidence="1">NBRC 105413</strain>
    </source>
</reference>
<evidence type="ECO:0000313" key="2">
    <source>
        <dbReference type="Proteomes" id="UP001145021"/>
    </source>
</evidence>